<dbReference type="Pfam" id="PF13302">
    <property type="entry name" value="Acetyltransf_3"/>
    <property type="match status" value="1"/>
</dbReference>
<dbReference type="EMBL" id="PYZL01000008">
    <property type="protein sequence ID" value="PTE74277.1"/>
    <property type="molecule type" value="Genomic_DNA"/>
</dbReference>
<gene>
    <name evidence="2" type="ORF">BUY44_02310</name>
</gene>
<dbReference type="PROSITE" id="PS51186">
    <property type="entry name" value="GNAT"/>
    <property type="match status" value="1"/>
</dbReference>
<evidence type="ECO:0000313" key="3">
    <source>
        <dbReference type="Proteomes" id="UP000242547"/>
    </source>
</evidence>
<protein>
    <submittedName>
        <fullName evidence="2">GNAT family N-acetyltransferase</fullName>
    </submittedName>
</protein>
<dbReference type="AlphaFoldDB" id="A0A2T4KJP8"/>
<dbReference type="SUPFAM" id="SSF55729">
    <property type="entry name" value="Acyl-CoA N-acyltransferases (Nat)"/>
    <property type="match status" value="1"/>
</dbReference>
<dbReference type="RefSeq" id="WP_107505709.1">
    <property type="nucleotide sequence ID" value="NZ_PYZL01000008.1"/>
</dbReference>
<evidence type="ECO:0000259" key="1">
    <source>
        <dbReference type="PROSITE" id="PS51186"/>
    </source>
</evidence>
<name>A0A2T4KJP8_9STAP</name>
<dbReference type="Gene3D" id="3.40.630.30">
    <property type="match status" value="1"/>
</dbReference>
<dbReference type="PANTHER" id="PTHR39173">
    <property type="entry name" value="ACETYLTRANSFERASE"/>
    <property type="match status" value="1"/>
</dbReference>
<organism evidence="2 3">
    <name type="scientific">Staphylococcus devriesei</name>
    <dbReference type="NCBI Taxonomy" id="586733"/>
    <lineage>
        <taxon>Bacteria</taxon>
        <taxon>Bacillati</taxon>
        <taxon>Bacillota</taxon>
        <taxon>Bacilli</taxon>
        <taxon>Bacillales</taxon>
        <taxon>Staphylococcaceae</taxon>
        <taxon>Staphylococcus</taxon>
    </lineage>
</organism>
<evidence type="ECO:0000313" key="2">
    <source>
        <dbReference type="EMBL" id="PTE74277.1"/>
    </source>
</evidence>
<dbReference type="InterPro" id="IPR000182">
    <property type="entry name" value="GNAT_dom"/>
</dbReference>
<dbReference type="PANTHER" id="PTHR39173:SF1">
    <property type="entry name" value="ACETYLTRANSFERASE"/>
    <property type="match status" value="1"/>
</dbReference>
<feature type="domain" description="N-acetyltransferase" evidence="1">
    <location>
        <begin position="2"/>
        <end position="166"/>
    </location>
</feature>
<dbReference type="GO" id="GO:0016747">
    <property type="term" value="F:acyltransferase activity, transferring groups other than amino-acyl groups"/>
    <property type="evidence" value="ECO:0007669"/>
    <property type="project" value="InterPro"/>
</dbReference>
<keyword evidence="2" id="KW-0808">Transferase</keyword>
<accession>A0A2T4KJP8</accession>
<sequence length="168" mass="19227">MTELRQLKYSDQSAFRRYIQEWYDHQETVVPSNTDLAQYASFENMVDELNKTEVEEGWVPSTTLFYFKDKQIVGAVNIRHKLNQRLTNIGGYVGYGVAKSYRGQGIATFMLKEAKHILKELKVDKILMTCNPKNEASKAVITSCGGYPIESYTKKNGNLVSRFVIPNE</sequence>
<dbReference type="Proteomes" id="UP000242547">
    <property type="component" value="Unassembled WGS sequence"/>
</dbReference>
<comment type="caution">
    <text evidence="2">The sequence shown here is derived from an EMBL/GenBank/DDBJ whole genome shotgun (WGS) entry which is preliminary data.</text>
</comment>
<dbReference type="CDD" id="cd04301">
    <property type="entry name" value="NAT_SF"/>
    <property type="match status" value="1"/>
</dbReference>
<reference evidence="2 3" key="1">
    <citation type="journal article" date="2016" name="Front. Microbiol.">
        <title>Comprehensive Phylogenetic Analysis of Bovine Non-aureus Staphylococci Species Based on Whole-Genome Sequencing.</title>
        <authorList>
            <person name="Naushad S."/>
            <person name="Barkema H.W."/>
            <person name="Luby C."/>
            <person name="Condas L.A."/>
            <person name="Nobrega D.B."/>
            <person name="Carson D.A."/>
            <person name="De Buck J."/>
        </authorList>
    </citation>
    <scope>NUCLEOTIDE SEQUENCE [LARGE SCALE GENOMIC DNA]</scope>
    <source>
        <strain evidence="2 3">SNUC 761</strain>
    </source>
</reference>
<dbReference type="InterPro" id="IPR016181">
    <property type="entry name" value="Acyl_CoA_acyltransferase"/>
</dbReference>
<proteinExistence type="predicted"/>